<dbReference type="EMBL" id="MCGO01000024">
    <property type="protein sequence ID" value="ORY43678.1"/>
    <property type="molecule type" value="Genomic_DNA"/>
</dbReference>
<feature type="compositionally biased region" description="Acidic residues" evidence="4">
    <location>
        <begin position="458"/>
        <end position="468"/>
    </location>
</feature>
<organism evidence="5 6">
    <name type="scientific">Rhizoclosmatium globosum</name>
    <dbReference type="NCBI Taxonomy" id="329046"/>
    <lineage>
        <taxon>Eukaryota</taxon>
        <taxon>Fungi</taxon>
        <taxon>Fungi incertae sedis</taxon>
        <taxon>Chytridiomycota</taxon>
        <taxon>Chytridiomycota incertae sedis</taxon>
        <taxon>Chytridiomycetes</taxon>
        <taxon>Chytridiales</taxon>
        <taxon>Chytriomycetaceae</taxon>
        <taxon>Rhizoclosmatium</taxon>
    </lineage>
</organism>
<sequence length="793" mass="85191">MESVQKRVVIIGGGVAGLTLAVALKRLNSKSFVTGVFYDVVVVEAGPAPQEDGQHLVLWRWAVEALVDDLRVGGGLSRMAAPVVGLSALDPNDLQTPINSFPPPASRLAASALASSSLPPLVTLRRCDLVRLLMLALAKETENKVKGKDYLPQPANNSGLVQPTHDDDLDADLAEGKWFEAQAFRDLLSKDEYVTGERLKLYYVHPETGKVTLEFRSGRTEVCDLLVGADGTNSSVRKLMYLNVQKQSSRSILPPVSPATPTPTTSHPRPAEFSGAAIFCGVTRLHVPPTDAPDTLEASKKPIEDLTRFDVQEFVPDGRCVTVHGTQKGAWFGCVNMGNGLLGWRLIVPQEEKGQIAANFAAWKNRELMNEAIKTNPKAGQNIMSMMGGPNSVVDQGVQKSLTKLSTDETTPEDKWNSAESAPRGRKPGKLRLADTTPDIDDNAGEGTSTDAVPDESAAADDQNDSSDADTKKARRGRRSIDMSALQSSIKSPLAVPQRMFSDNADNRPSSTNNRPSFVASSLFAAPNPLTGQEIRGLALKYAEPENFPHPIYAIMARTDPTLTTLQDTLDLASNPLDTYTLPNPLGPGFPNPPSLHRGRVILIGDAAHPVSTNANGSLAPGLAITDAVLLAKLLAKYNNPTWTPKSATSTTTDFLTPDETTYDEGFSQFMAQSVVATSASPDEDDDDDAVDPRIHRDRLAFSHLADEFDRDRVPVCTEVMKEARSDSGRFDGIVGGGAKAVMNHSVVKRLWRVGRGIVGAAATAAVNAANGNKVDDVLLVLVLVPLRPGRRS</sequence>
<keyword evidence="6" id="KW-1185">Reference proteome</keyword>
<evidence type="ECO:0000313" key="5">
    <source>
        <dbReference type="EMBL" id="ORY43678.1"/>
    </source>
</evidence>
<dbReference type="GO" id="GO:0004497">
    <property type="term" value="F:monooxygenase activity"/>
    <property type="evidence" value="ECO:0007669"/>
    <property type="project" value="UniProtKB-KW"/>
</dbReference>
<dbReference type="PANTHER" id="PTHR13789:SF309">
    <property type="entry name" value="PUTATIVE (AFU_ORTHOLOGUE AFUA_6G14510)-RELATED"/>
    <property type="match status" value="1"/>
</dbReference>
<feature type="region of interest" description="Disordered" evidence="4">
    <location>
        <begin position="404"/>
        <end position="516"/>
    </location>
</feature>
<feature type="compositionally biased region" description="Polar residues" evidence="4">
    <location>
        <begin position="507"/>
        <end position="516"/>
    </location>
</feature>
<evidence type="ECO:0000313" key="6">
    <source>
        <dbReference type="Proteomes" id="UP000193642"/>
    </source>
</evidence>
<dbReference type="InterPro" id="IPR050493">
    <property type="entry name" value="FAD-dep_Monooxygenase_BioMet"/>
</dbReference>
<dbReference type="PRINTS" id="PR00420">
    <property type="entry name" value="RNGMNOXGNASE"/>
</dbReference>
<keyword evidence="3" id="KW-0503">Monooxygenase</keyword>
<dbReference type="Proteomes" id="UP000193642">
    <property type="component" value="Unassembled WGS sequence"/>
</dbReference>
<dbReference type="SUPFAM" id="SSF51905">
    <property type="entry name" value="FAD/NAD(P)-binding domain"/>
    <property type="match status" value="1"/>
</dbReference>
<dbReference type="OrthoDB" id="16820at2759"/>
<dbReference type="PANTHER" id="PTHR13789">
    <property type="entry name" value="MONOOXYGENASE"/>
    <property type="match status" value="1"/>
</dbReference>
<dbReference type="InterPro" id="IPR036188">
    <property type="entry name" value="FAD/NAD-bd_sf"/>
</dbReference>
<evidence type="ECO:0000256" key="2">
    <source>
        <dbReference type="ARBA" id="ARBA00023002"/>
    </source>
</evidence>
<proteinExistence type="inferred from homology"/>
<gene>
    <name evidence="5" type="ORF">BCR33DRAFT_766384</name>
</gene>
<feature type="region of interest" description="Disordered" evidence="4">
    <location>
        <begin position="251"/>
        <end position="270"/>
    </location>
</feature>
<evidence type="ECO:0000256" key="3">
    <source>
        <dbReference type="ARBA" id="ARBA00023033"/>
    </source>
</evidence>
<dbReference type="AlphaFoldDB" id="A0A1Y2C9H0"/>
<dbReference type="Gene3D" id="3.50.50.60">
    <property type="entry name" value="FAD/NAD(P)-binding domain"/>
    <property type="match status" value="3"/>
</dbReference>
<reference evidence="5 6" key="1">
    <citation type="submission" date="2016-07" db="EMBL/GenBank/DDBJ databases">
        <title>Pervasive Adenine N6-methylation of Active Genes in Fungi.</title>
        <authorList>
            <consortium name="DOE Joint Genome Institute"/>
            <person name="Mondo S.J."/>
            <person name="Dannebaum R.O."/>
            <person name="Kuo R.C."/>
            <person name="Labutti K."/>
            <person name="Haridas S."/>
            <person name="Kuo A."/>
            <person name="Salamov A."/>
            <person name="Ahrendt S.R."/>
            <person name="Lipzen A."/>
            <person name="Sullivan W."/>
            <person name="Andreopoulos W.B."/>
            <person name="Clum A."/>
            <person name="Lindquist E."/>
            <person name="Daum C."/>
            <person name="Ramamoorthy G.K."/>
            <person name="Gryganskyi A."/>
            <person name="Culley D."/>
            <person name="Magnuson J.K."/>
            <person name="James T.Y."/>
            <person name="O'Malley M.A."/>
            <person name="Stajich J.E."/>
            <person name="Spatafora J.W."/>
            <person name="Visel A."/>
            <person name="Grigoriev I.V."/>
        </authorList>
    </citation>
    <scope>NUCLEOTIDE SEQUENCE [LARGE SCALE GENOMIC DNA]</scope>
    <source>
        <strain evidence="5 6">JEL800</strain>
    </source>
</reference>
<evidence type="ECO:0000256" key="1">
    <source>
        <dbReference type="ARBA" id="ARBA00007992"/>
    </source>
</evidence>
<comment type="caution">
    <text evidence="5">The sequence shown here is derived from an EMBL/GenBank/DDBJ whole genome shotgun (WGS) entry which is preliminary data.</text>
</comment>
<accession>A0A1Y2C9H0</accession>
<comment type="similarity">
    <text evidence="1">Belongs to the paxM FAD-dependent monooxygenase family.</text>
</comment>
<protein>
    <submittedName>
        <fullName evidence="5">FAD/NAD(P)-binding domain-containing protein</fullName>
    </submittedName>
</protein>
<keyword evidence="2" id="KW-0560">Oxidoreductase</keyword>
<name>A0A1Y2C9H0_9FUNG</name>
<evidence type="ECO:0000256" key="4">
    <source>
        <dbReference type="SAM" id="MobiDB-lite"/>
    </source>
</evidence>